<feature type="domain" description="FBD" evidence="1">
    <location>
        <begin position="362"/>
        <end position="432"/>
    </location>
</feature>
<dbReference type="InterPro" id="IPR032675">
    <property type="entry name" value="LRR_dom_sf"/>
</dbReference>
<dbReference type="EMBL" id="CACSLK010003174">
    <property type="protein sequence ID" value="CAA0808568.1"/>
    <property type="molecule type" value="Genomic_DNA"/>
</dbReference>
<sequence>MASIDRLSSLPDDVICHILSFLPTKLSVATSVLRKSWRFLWAHVPCLNFSGYDFRKADFSEEEETQASNIIHRVILQHKAKRISTLTLDCINCNEYKLETLVTTAIDRCIQNLYLKLNFDTFPRSLFNCKTIVDLELDNNRAPLSAVGNVSLPSLKKFYVYNVVCENDDTLPRFLSGCPSLEELNMVFGFVVEDDYVGCINISSLTIKKLKLHLKDVFCPCNLEYRMIINAPAIKYLQVNGYDLERMTIPITMISLVEANIHLKNDSCINFKTNYYSTDVKFLHSLCYVKCLKISGWDLDEFIQRGVAGLSLKFRNLTKLELGLYVERTLLVKFLEAAENLEVLIVYLRMESLWTEPKQVPICMLSRLKTIIVKWIKFSEPDLDMIRYLLRNSRVLERMEIFDLTFMCIDRERIRREFHCLSEANACQLAFYFAK</sequence>
<accession>A0A9N7MMX3</accession>
<dbReference type="InterPro" id="IPR036047">
    <property type="entry name" value="F-box-like_dom_sf"/>
</dbReference>
<evidence type="ECO:0000259" key="1">
    <source>
        <dbReference type="SMART" id="SM00579"/>
    </source>
</evidence>
<dbReference type="SMART" id="SM00579">
    <property type="entry name" value="FBD"/>
    <property type="match status" value="1"/>
</dbReference>
<dbReference type="OrthoDB" id="976179at2759"/>
<dbReference type="Proteomes" id="UP001153555">
    <property type="component" value="Unassembled WGS sequence"/>
</dbReference>
<dbReference type="InterPro" id="IPR050232">
    <property type="entry name" value="FBL13/AtMIF1-like"/>
</dbReference>
<dbReference type="CDD" id="cd22160">
    <property type="entry name" value="F-box_AtFBL13-like"/>
    <property type="match status" value="1"/>
</dbReference>
<dbReference type="Pfam" id="PF08387">
    <property type="entry name" value="FBD"/>
    <property type="match status" value="1"/>
</dbReference>
<organism evidence="2 3">
    <name type="scientific">Striga hermonthica</name>
    <name type="common">Purple witchweed</name>
    <name type="synonym">Buchnera hermonthica</name>
    <dbReference type="NCBI Taxonomy" id="68872"/>
    <lineage>
        <taxon>Eukaryota</taxon>
        <taxon>Viridiplantae</taxon>
        <taxon>Streptophyta</taxon>
        <taxon>Embryophyta</taxon>
        <taxon>Tracheophyta</taxon>
        <taxon>Spermatophyta</taxon>
        <taxon>Magnoliopsida</taxon>
        <taxon>eudicotyledons</taxon>
        <taxon>Gunneridae</taxon>
        <taxon>Pentapetalae</taxon>
        <taxon>asterids</taxon>
        <taxon>lamiids</taxon>
        <taxon>Lamiales</taxon>
        <taxon>Orobanchaceae</taxon>
        <taxon>Buchnereae</taxon>
        <taxon>Striga</taxon>
    </lineage>
</organism>
<protein>
    <recommendedName>
        <fullName evidence="1">FBD domain-containing protein</fullName>
    </recommendedName>
</protein>
<dbReference type="Pfam" id="PF24758">
    <property type="entry name" value="LRR_At5g56370"/>
    <property type="match status" value="1"/>
</dbReference>
<dbReference type="SUPFAM" id="SSF52047">
    <property type="entry name" value="RNI-like"/>
    <property type="match status" value="1"/>
</dbReference>
<dbReference type="InterPro" id="IPR055411">
    <property type="entry name" value="LRR_FXL15/At3g58940/PEG3-like"/>
</dbReference>
<proteinExistence type="predicted"/>
<gene>
    <name evidence="2" type="ORF">SHERM_10800</name>
</gene>
<dbReference type="PANTHER" id="PTHR31900:SF34">
    <property type="entry name" value="EMB|CAB62440.1-RELATED"/>
    <property type="match status" value="1"/>
</dbReference>
<dbReference type="InterPro" id="IPR053781">
    <property type="entry name" value="F-box_AtFBL13-like"/>
</dbReference>
<reference evidence="2" key="1">
    <citation type="submission" date="2019-12" db="EMBL/GenBank/DDBJ databases">
        <authorList>
            <person name="Scholes J."/>
        </authorList>
    </citation>
    <scope>NUCLEOTIDE SEQUENCE</scope>
</reference>
<keyword evidence="3" id="KW-1185">Reference proteome</keyword>
<evidence type="ECO:0000313" key="3">
    <source>
        <dbReference type="Proteomes" id="UP001153555"/>
    </source>
</evidence>
<name>A0A9N7MMX3_STRHE</name>
<dbReference type="InterPro" id="IPR006566">
    <property type="entry name" value="FBD"/>
</dbReference>
<dbReference type="PANTHER" id="PTHR31900">
    <property type="entry name" value="F-BOX/RNI SUPERFAMILY PROTEIN-RELATED"/>
    <property type="match status" value="1"/>
</dbReference>
<evidence type="ECO:0000313" key="2">
    <source>
        <dbReference type="EMBL" id="CAA0808568.1"/>
    </source>
</evidence>
<dbReference type="Gene3D" id="3.80.10.10">
    <property type="entry name" value="Ribonuclease Inhibitor"/>
    <property type="match status" value="1"/>
</dbReference>
<dbReference type="SUPFAM" id="SSF81383">
    <property type="entry name" value="F-box domain"/>
    <property type="match status" value="1"/>
</dbReference>
<comment type="caution">
    <text evidence="2">The sequence shown here is derived from an EMBL/GenBank/DDBJ whole genome shotgun (WGS) entry which is preliminary data.</text>
</comment>
<dbReference type="AlphaFoldDB" id="A0A9N7MMX3"/>